<dbReference type="SUPFAM" id="SSF51735">
    <property type="entry name" value="NAD(P)-binding Rossmann-fold domains"/>
    <property type="match status" value="1"/>
</dbReference>
<dbReference type="InterPro" id="IPR036291">
    <property type="entry name" value="NAD(P)-bd_dom_sf"/>
</dbReference>
<dbReference type="Gene3D" id="3.90.180.10">
    <property type="entry name" value="Medium-chain alcohol dehydrogenases, catalytic domain"/>
    <property type="match status" value="1"/>
</dbReference>
<dbReference type="GO" id="GO:0005737">
    <property type="term" value="C:cytoplasm"/>
    <property type="evidence" value="ECO:0007669"/>
    <property type="project" value="TreeGrafter"/>
</dbReference>
<protein>
    <recommendedName>
        <fullName evidence="8">Enoyl reductase (ER) domain-containing protein</fullName>
    </recommendedName>
</protein>
<evidence type="ECO:0000256" key="1">
    <source>
        <dbReference type="ARBA" id="ARBA00001947"/>
    </source>
</evidence>
<dbReference type="SMART" id="SM00829">
    <property type="entry name" value="PKS_ER"/>
    <property type="match status" value="1"/>
</dbReference>
<evidence type="ECO:0000313" key="10">
    <source>
        <dbReference type="Proteomes" id="UP000812966"/>
    </source>
</evidence>
<dbReference type="FunFam" id="3.40.50.720:FF:000039">
    <property type="entry name" value="Alcohol dehydrogenase AdhP"/>
    <property type="match status" value="1"/>
</dbReference>
<proteinExistence type="inferred from homology"/>
<evidence type="ECO:0000313" key="9">
    <source>
        <dbReference type="EMBL" id="KAG7531632.1"/>
    </source>
</evidence>
<dbReference type="EMBL" id="JABELV010000086">
    <property type="protein sequence ID" value="KAG7531632.1"/>
    <property type="molecule type" value="Genomic_DNA"/>
</dbReference>
<dbReference type="Pfam" id="PF00107">
    <property type="entry name" value="ADH_zinc_N"/>
    <property type="match status" value="1"/>
</dbReference>
<dbReference type="OrthoDB" id="1879366at2759"/>
<dbReference type="PANTHER" id="PTHR42940">
    <property type="entry name" value="ALCOHOL DEHYDROGENASE 1-RELATED"/>
    <property type="match status" value="1"/>
</dbReference>
<evidence type="ECO:0000256" key="6">
    <source>
        <dbReference type="ARBA" id="ARBA00023027"/>
    </source>
</evidence>
<evidence type="ECO:0000256" key="5">
    <source>
        <dbReference type="ARBA" id="ARBA00023002"/>
    </source>
</evidence>
<feature type="domain" description="Enoyl reductase (ER)" evidence="8">
    <location>
        <begin position="16"/>
        <end position="335"/>
    </location>
</feature>
<dbReference type="PANTHER" id="PTHR42940:SF7">
    <property type="entry name" value="ALCOHOL DEHYDROGENASE-LIKE N-TERMINAL DOMAIN-CONTAINING PROTEIN"/>
    <property type="match status" value="1"/>
</dbReference>
<dbReference type="PROSITE" id="PS00059">
    <property type="entry name" value="ADH_ZINC"/>
    <property type="match status" value="1"/>
</dbReference>
<keyword evidence="6" id="KW-0520">NAD</keyword>
<keyword evidence="5" id="KW-0560">Oxidoreductase</keyword>
<sequence length="341" mass="36482">MSLPKTYKALQQKEKGKPFEMIDVEMKQPEKRQVVVKVLACGVCRSDDLVKEEMMPVLPRIPGHEIIGDVVAVGDGVEAFEVGDRVGSGWHGSNCLACVQCAKGDYPTCKNEGINGILTDGGYAEYVTLDFTGITKIPKELDPAQAPLFCSGVTTFNSMRNMGLQPGAVVAIQGLGGLGHLGVQFAAKSGFKTVALSSSDSKKDLAKELGAHVYVDGSKEDQAEALNKLGGADLIMCTAPNADIIKKLIGGLAVNGTLLILAVVGDDLQIPSMPLIQKRLSVRGWPSGSPRDSLEAIQFALDQGIKCYVEKYPLEKAEEAYESMMSGKARFRSVLIPNHQA</sequence>
<dbReference type="Pfam" id="PF08240">
    <property type="entry name" value="ADH_N"/>
    <property type="match status" value="1"/>
</dbReference>
<keyword evidence="10" id="KW-1185">Reference proteome</keyword>
<keyword evidence="4 7" id="KW-0862">Zinc</keyword>
<dbReference type="SUPFAM" id="SSF50129">
    <property type="entry name" value="GroES-like"/>
    <property type="match status" value="1"/>
</dbReference>
<reference evidence="9" key="1">
    <citation type="submission" date="2020-04" db="EMBL/GenBank/DDBJ databases">
        <title>Analysis of mating type loci in Filobasidium floriforme.</title>
        <authorList>
            <person name="Nowrousian M."/>
        </authorList>
    </citation>
    <scope>NUCLEOTIDE SEQUENCE</scope>
    <source>
        <strain evidence="9">CBS 6242</strain>
    </source>
</reference>
<evidence type="ECO:0000259" key="8">
    <source>
        <dbReference type="SMART" id="SM00829"/>
    </source>
</evidence>
<comment type="caution">
    <text evidence="9">The sequence shown here is derived from an EMBL/GenBank/DDBJ whole genome shotgun (WGS) entry which is preliminary data.</text>
</comment>
<dbReference type="InterPro" id="IPR013154">
    <property type="entry name" value="ADH-like_N"/>
</dbReference>
<dbReference type="GO" id="GO:0008270">
    <property type="term" value="F:zinc ion binding"/>
    <property type="evidence" value="ECO:0007669"/>
    <property type="project" value="InterPro"/>
</dbReference>
<evidence type="ECO:0000256" key="7">
    <source>
        <dbReference type="RuleBase" id="RU361277"/>
    </source>
</evidence>
<accession>A0A8K0NQ43</accession>
<dbReference type="Proteomes" id="UP000812966">
    <property type="component" value="Unassembled WGS sequence"/>
</dbReference>
<comment type="similarity">
    <text evidence="2 7">Belongs to the zinc-containing alcohol dehydrogenase family.</text>
</comment>
<dbReference type="AlphaFoldDB" id="A0A8K0NQ43"/>
<dbReference type="InterPro" id="IPR002328">
    <property type="entry name" value="ADH_Zn_CS"/>
</dbReference>
<evidence type="ECO:0000256" key="2">
    <source>
        <dbReference type="ARBA" id="ARBA00008072"/>
    </source>
</evidence>
<organism evidence="9 10">
    <name type="scientific">Filobasidium floriforme</name>
    <dbReference type="NCBI Taxonomy" id="5210"/>
    <lineage>
        <taxon>Eukaryota</taxon>
        <taxon>Fungi</taxon>
        <taxon>Dikarya</taxon>
        <taxon>Basidiomycota</taxon>
        <taxon>Agaricomycotina</taxon>
        <taxon>Tremellomycetes</taxon>
        <taxon>Filobasidiales</taxon>
        <taxon>Filobasidiaceae</taxon>
        <taxon>Filobasidium</taxon>
    </lineage>
</organism>
<dbReference type="GO" id="GO:0004022">
    <property type="term" value="F:alcohol dehydrogenase (NAD+) activity"/>
    <property type="evidence" value="ECO:0007669"/>
    <property type="project" value="TreeGrafter"/>
</dbReference>
<dbReference type="InterPro" id="IPR013149">
    <property type="entry name" value="ADH-like_C"/>
</dbReference>
<dbReference type="Gene3D" id="3.40.50.720">
    <property type="entry name" value="NAD(P)-binding Rossmann-like Domain"/>
    <property type="match status" value="1"/>
</dbReference>
<dbReference type="InterPro" id="IPR020843">
    <property type="entry name" value="ER"/>
</dbReference>
<evidence type="ECO:0000256" key="3">
    <source>
        <dbReference type="ARBA" id="ARBA00022723"/>
    </source>
</evidence>
<name>A0A8K0NQ43_9TREE</name>
<comment type="cofactor">
    <cofactor evidence="1 7">
        <name>Zn(2+)</name>
        <dbReference type="ChEBI" id="CHEBI:29105"/>
    </cofactor>
</comment>
<evidence type="ECO:0000256" key="4">
    <source>
        <dbReference type="ARBA" id="ARBA00022833"/>
    </source>
</evidence>
<keyword evidence="3 7" id="KW-0479">Metal-binding</keyword>
<dbReference type="InterPro" id="IPR011032">
    <property type="entry name" value="GroES-like_sf"/>
</dbReference>
<gene>
    <name evidence="9" type="ORF">FFLO_04216</name>
</gene>